<gene>
    <name evidence="19" type="primary">cobS</name>
    <name evidence="20" type="ORF">ACFSTE_14220</name>
</gene>
<evidence type="ECO:0000256" key="8">
    <source>
        <dbReference type="ARBA" id="ARBA00022573"/>
    </source>
</evidence>
<evidence type="ECO:0000256" key="1">
    <source>
        <dbReference type="ARBA" id="ARBA00001946"/>
    </source>
</evidence>
<keyword evidence="7 19" id="KW-1003">Cell membrane</keyword>
<organism evidence="20 21">
    <name type="scientific">Aquimarina hainanensis</name>
    <dbReference type="NCBI Taxonomy" id="1578017"/>
    <lineage>
        <taxon>Bacteria</taxon>
        <taxon>Pseudomonadati</taxon>
        <taxon>Bacteroidota</taxon>
        <taxon>Flavobacteriia</taxon>
        <taxon>Flavobacteriales</taxon>
        <taxon>Flavobacteriaceae</taxon>
        <taxon>Aquimarina</taxon>
    </lineage>
</organism>
<keyword evidence="10 19" id="KW-0812">Transmembrane</keyword>
<dbReference type="NCBIfam" id="TIGR00317">
    <property type="entry name" value="cobS"/>
    <property type="match status" value="1"/>
</dbReference>
<comment type="caution">
    <text evidence="20">The sequence shown here is derived from an EMBL/GenBank/DDBJ whole genome shotgun (WGS) entry which is preliminary data.</text>
</comment>
<keyword evidence="13 19" id="KW-0472">Membrane</keyword>
<comment type="catalytic activity">
    <reaction evidence="18 19">
        <text>alpha-ribazole 5'-phosphate + adenosylcob(III)inamide-GDP = adenosylcob(III)alamin 5'-phosphate + GMP + H(+)</text>
        <dbReference type="Rhea" id="RHEA:23560"/>
        <dbReference type="ChEBI" id="CHEBI:15378"/>
        <dbReference type="ChEBI" id="CHEBI:57918"/>
        <dbReference type="ChEBI" id="CHEBI:58115"/>
        <dbReference type="ChEBI" id="CHEBI:60487"/>
        <dbReference type="ChEBI" id="CHEBI:60493"/>
        <dbReference type="EC" id="2.7.8.26"/>
    </reaction>
</comment>
<dbReference type="GO" id="GO:0051073">
    <property type="term" value="F:adenosylcobinamide-GDP ribazoletransferase activity"/>
    <property type="evidence" value="ECO:0007669"/>
    <property type="project" value="UniProtKB-EC"/>
</dbReference>
<comment type="cofactor">
    <cofactor evidence="1 19">
        <name>Mg(2+)</name>
        <dbReference type="ChEBI" id="CHEBI:18420"/>
    </cofactor>
</comment>
<comment type="pathway">
    <text evidence="3 19">Cofactor biosynthesis; adenosylcobalamin biosynthesis; adenosylcobalamin from cob(II)yrinate a,c-diamide: step 7/7.</text>
</comment>
<evidence type="ECO:0000256" key="10">
    <source>
        <dbReference type="ARBA" id="ARBA00022692"/>
    </source>
</evidence>
<feature type="transmembrane region" description="Helical" evidence="19">
    <location>
        <begin position="38"/>
        <end position="61"/>
    </location>
</feature>
<evidence type="ECO:0000256" key="3">
    <source>
        <dbReference type="ARBA" id="ARBA00004663"/>
    </source>
</evidence>
<keyword evidence="8 19" id="KW-0169">Cobalamin biosynthesis</keyword>
<dbReference type="EC" id="2.7.8.26" evidence="5 19"/>
<sequence length="254" mass="28548">MIKKEIHIFLTAIMFFTRIPCPSWVHHQKEYQKKSIRYFSLIGGIIGGLSAAVFYASSFVFSKEISIILAMITSIYSTGAFHEDGFADVCDGLGGGWNKKKILEIMKDSRIGTYGSIGIVSILALKFYALHAIDIAYIPLVLVSGHMLSRFIATTLMYTLPYAREEESSKVKTTATDISISSLLINGFIGIFPLFLFQNLWLFISILTMYISKMYLAKKFKKWIGGQTGDCAGAVQQVSEVIYYLTIISIWKFM</sequence>
<feature type="transmembrane region" description="Helical" evidence="19">
    <location>
        <begin position="178"/>
        <end position="211"/>
    </location>
</feature>
<protein>
    <recommendedName>
        <fullName evidence="6 19">Adenosylcobinamide-GDP ribazoletransferase</fullName>
        <ecNumber evidence="5 19">2.7.8.26</ecNumber>
    </recommendedName>
    <alternativeName>
        <fullName evidence="16 19">Cobalamin synthase</fullName>
    </alternativeName>
    <alternativeName>
        <fullName evidence="15 19">Cobalamin-5'-phosphate synthase</fullName>
    </alternativeName>
</protein>
<feature type="transmembrane region" description="Helical" evidence="19">
    <location>
        <begin position="111"/>
        <end position="129"/>
    </location>
</feature>
<evidence type="ECO:0000256" key="11">
    <source>
        <dbReference type="ARBA" id="ARBA00022842"/>
    </source>
</evidence>
<dbReference type="Proteomes" id="UP001597459">
    <property type="component" value="Unassembled WGS sequence"/>
</dbReference>
<evidence type="ECO:0000313" key="21">
    <source>
        <dbReference type="Proteomes" id="UP001597459"/>
    </source>
</evidence>
<comment type="subcellular location">
    <subcellularLocation>
        <location evidence="2 19">Cell membrane</location>
        <topology evidence="2 19">Multi-pass membrane protein</topology>
    </subcellularLocation>
</comment>
<name>A0ABW5NC27_9FLAO</name>
<feature type="transmembrane region" description="Helical" evidence="19">
    <location>
        <begin position="136"/>
        <end position="158"/>
    </location>
</feature>
<dbReference type="EMBL" id="JBHULX010000028">
    <property type="protein sequence ID" value="MFD2591990.1"/>
    <property type="molecule type" value="Genomic_DNA"/>
</dbReference>
<evidence type="ECO:0000256" key="17">
    <source>
        <dbReference type="ARBA" id="ARBA00048623"/>
    </source>
</evidence>
<keyword evidence="21" id="KW-1185">Reference proteome</keyword>
<comment type="function">
    <text evidence="14 19">Joins adenosylcobinamide-GDP and alpha-ribazole to generate adenosylcobalamin (Ado-cobalamin). Also synthesizes adenosylcobalamin 5'-phosphate from adenosylcobinamide-GDP and alpha-ribazole 5'-phosphate.</text>
</comment>
<evidence type="ECO:0000256" key="4">
    <source>
        <dbReference type="ARBA" id="ARBA00010561"/>
    </source>
</evidence>
<evidence type="ECO:0000256" key="6">
    <source>
        <dbReference type="ARBA" id="ARBA00015850"/>
    </source>
</evidence>
<reference evidence="21" key="1">
    <citation type="journal article" date="2019" name="Int. J. Syst. Evol. Microbiol.">
        <title>The Global Catalogue of Microorganisms (GCM) 10K type strain sequencing project: providing services to taxonomists for standard genome sequencing and annotation.</title>
        <authorList>
            <consortium name="The Broad Institute Genomics Platform"/>
            <consortium name="The Broad Institute Genome Sequencing Center for Infectious Disease"/>
            <person name="Wu L."/>
            <person name="Ma J."/>
        </authorList>
    </citation>
    <scope>NUCLEOTIDE SEQUENCE [LARGE SCALE GENOMIC DNA]</scope>
    <source>
        <strain evidence="21">KCTC 42423</strain>
    </source>
</reference>
<comment type="similarity">
    <text evidence="4 19">Belongs to the CobS family.</text>
</comment>
<accession>A0ABW5NC27</accession>
<evidence type="ECO:0000256" key="14">
    <source>
        <dbReference type="ARBA" id="ARBA00025228"/>
    </source>
</evidence>
<dbReference type="HAMAP" id="MF_00719">
    <property type="entry name" value="CobS"/>
    <property type="match status" value="1"/>
</dbReference>
<evidence type="ECO:0000256" key="13">
    <source>
        <dbReference type="ARBA" id="ARBA00023136"/>
    </source>
</evidence>
<evidence type="ECO:0000256" key="12">
    <source>
        <dbReference type="ARBA" id="ARBA00022989"/>
    </source>
</evidence>
<dbReference type="NCBIfam" id="NF001277">
    <property type="entry name" value="PRK00235.1-3"/>
    <property type="match status" value="1"/>
</dbReference>
<keyword evidence="9 19" id="KW-0808">Transferase</keyword>
<evidence type="ECO:0000256" key="18">
    <source>
        <dbReference type="ARBA" id="ARBA00049504"/>
    </source>
</evidence>
<evidence type="ECO:0000256" key="5">
    <source>
        <dbReference type="ARBA" id="ARBA00013200"/>
    </source>
</evidence>
<dbReference type="PANTHER" id="PTHR34148:SF1">
    <property type="entry name" value="ADENOSYLCOBINAMIDE-GDP RIBAZOLETRANSFERASE"/>
    <property type="match status" value="1"/>
</dbReference>
<keyword evidence="12 19" id="KW-1133">Transmembrane helix</keyword>
<evidence type="ECO:0000256" key="19">
    <source>
        <dbReference type="HAMAP-Rule" id="MF_00719"/>
    </source>
</evidence>
<dbReference type="InterPro" id="IPR003805">
    <property type="entry name" value="CobS"/>
</dbReference>
<comment type="catalytic activity">
    <reaction evidence="17 19">
        <text>alpha-ribazole + adenosylcob(III)inamide-GDP = adenosylcob(III)alamin + GMP + H(+)</text>
        <dbReference type="Rhea" id="RHEA:16049"/>
        <dbReference type="ChEBI" id="CHEBI:10329"/>
        <dbReference type="ChEBI" id="CHEBI:15378"/>
        <dbReference type="ChEBI" id="CHEBI:18408"/>
        <dbReference type="ChEBI" id="CHEBI:58115"/>
        <dbReference type="ChEBI" id="CHEBI:60487"/>
        <dbReference type="EC" id="2.7.8.26"/>
    </reaction>
</comment>
<proteinExistence type="inferred from homology"/>
<evidence type="ECO:0000256" key="9">
    <source>
        <dbReference type="ARBA" id="ARBA00022679"/>
    </source>
</evidence>
<keyword evidence="11 19" id="KW-0460">Magnesium</keyword>
<evidence type="ECO:0000256" key="7">
    <source>
        <dbReference type="ARBA" id="ARBA00022475"/>
    </source>
</evidence>
<evidence type="ECO:0000313" key="20">
    <source>
        <dbReference type="EMBL" id="MFD2591990.1"/>
    </source>
</evidence>
<evidence type="ECO:0000256" key="15">
    <source>
        <dbReference type="ARBA" id="ARBA00032605"/>
    </source>
</evidence>
<dbReference type="Pfam" id="PF02654">
    <property type="entry name" value="CobS"/>
    <property type="match status" value="1"/>
</dbReference>
<dbReference type="RefSeq" id="WP_378255500.1">
    <property type="nucleotide sequence ID" value="NZ_JBHSJV010000001.1"/>
</dbReference>
<evidence type="ECO:0000256" key="2">
    <source>
        <dbReference type="ARBA" id="ARBA00004651"/>
    </source>
</evidence>
<dbReference type="PANTHER" id="PTHR34148">
    <property type="entry name" value="ADENOSYLCOBINAMIDE-GDP RIBAZOLETRANSFERASE"/>
    <property type="match status" value="1"/>
</dbReference>
<evidence type="ECO:0000256" key="16">
    <source>
        <dbReference type="ARBA" id="ARBA00032853"/>
    </source>
</evidence>